<proteinExistence type="predicted"/>
<dbReference type="InterPro" id="IPR021488">
    <property type="entry name" value="DUF3142"/>
</dbReference>
<dbReference type="Proteomes" id="UP001526246">
    <property type="component" value="Unassembled WGS sequence"/>
</dbReference>
<gene>
    <name evidence="2" type="ORF">OMW55_10645</name>
</gene>
<keyword evidence="1" id="KW-0732">Signal</keyword>
<sequence length="237" mass="26209">MTRHACALAAALLLSSCNPLPADTVRAEDHEAFWLWAGVRPQPVLARAHTLYILDGEVAGEPGRYTVLRATIPRVRGPELWLTVRLETLAWQPQVRPAILRRLTDWRAAGGRVGGVQLDFDARTRHLGDYAAFLRSFRAALPPGTRLSVTGLMDWSAHGDSAQLRSLAGIVDEVAIQTYQGRSTIPGYDRYLARLGGFPIPFRIGLVQGGEWRQPAALARNPAYRGTVVFLLNPERR</sequence>
<dbReference type="InterPro" id="IPR017853">
    <property type="entry name" value="GH"/>
</dbReference>
<protein>
    <submittedName>
        <fullName evidence="2">DUF3142 domain-containing protein</fullName>
    </submittedName>
</protein>
<name>A0ABT3JH33_9SPHN</name>
<feature type="chain" id="PRO_5045170827" evidence="1">
    <location>
        <begin position="23"/>
        <end position="237"/>
    </location>
</feature>
<dbReference type="PROSITE" id="PS51257">
    <property type="entry name" value="PROKAR_LIPOPROTEIN"/>
    <property type="match status" value="1"/>
</dbReference>
<comment type="caution">
    <text evidence="2">The sequence shown here is derived from an EMBL/GenBank/DDBJ whole genome shotgun (WGS) entry which is preliminary data.</text>
</comment>
<dbReference type="RefSeq" id="WP_264883016.1">
    <property type="nucleotide sequence ID" value="NZ_JAPDOB010000002.1"/>
</dbReference>
<dbReference type="Pfam" id="PF11340">
    <property type="entry name" value="DUF3142"/>
    <property type="match status" value="1"/>
</dbReference>
<accession>A0ABT3JH33</accession>
<evidence type="ECO:0000256" key="1">
    <source>
        <dbReference type="SAM" id="SignalP"/>
    </source>
</evidence>
<keyword evidence="3" id="KW-1185">Reference proteome</keyword>
<reference evidence="2 3" key="1">
    <citation type="submission" date="2022-10" db="EMBL/GenBank/DDBJ databases">
        <title>Sphingomonas sp.</title>
        <authorList>
            <person name="Jin C."/>
        </authorList>
    </citation>
    <scope>NUCLEOTIDE SEQUENCE [LARGE SCALE GENOMIC DNA]</scope>
    <source>
        <strain evidence="2 3">BN140010</strain>
    </source>
</reference>
<evidence type="ECO:0000313" key="2">
    <source>
        <dbReference type="EMBL" id="MCW3798259.1"/>
    </source>
</evidence>
<dbReference type="EMBL" id="JAPDOB010000002">
    <property type="protein sequence ID" value="MCW3798259.1"/>
    <property type="molecule type" value="Genomic_DNA"/>
</dbReference>
<feature type="signal peptide" evidence="1">
    <location>
        <begin position="1"/>
        <end position="22"/>
    </location>
</feature>
<organism evidence="2 3">
    <name type="scientific">Sphingomonas arvum</name>
    <dbReference type="NCBI Taxonomy" id="2992113"/>
    <lineage>
        <taxon>Bacteria</taxon>
        <taxon>Pseudomonadati</taxon>
        <taxon>Pseudomonadota</taxon>
        <taxon>Alphaproteobacteria</taxon>
        <taxon>Sphingomonadales</taxon>
        <taxon>Sphingomonadaceae</taxon>
        <taxon>Sphingomonas</taxon>
    </lineage>
</organism>
<evidence type="ECO:0000313" key="3">
    <source>
        <dbReference type="Proteomes" id="UP001526246"/>
    </source>
</evidence>
<dbReference type="SUPFAM" id="SSF51445">
    <property type="entry name" value="(Trans)glycosidases"/>
    <property type="match status" value="1"/>
</dbReference>